<evidence type="ECO:0000259" key="1">
    <source>
        <dbReference type="Pfam" id="PF01850"/>
    </source>
</evidence>
<proteinExistence type="predicted"/>
<sequence>MKKIILDTNGILRLFLDDIPKQADQVELLLKRAKKGEIKLIIPQIVVFEVNFALKKYYHFEKNSIIDKLKSLLSTDYLQVESREVFLATLTLYSTFNASFVDCFLLSLAQAEEGDLFTSDQKLNRD</sequence>
<dbReference type="Proteomes" id="UP000178859">
    <property type="component" value="Unassembled WGS sequence"/>
</dbReference>
<name>A0A1F5MHT8_9BACT</name>
<evidence type="ECO:0000313" key="3">
    <source>
        <dbReference type="Proteomes" id="UP000178859"/>
    </source>
</evidence>
<protein>
    <recommendedName>
        <fullName evidence="1">PIN domain-containing protein</fullName>
    </recommendedName>
</protein>
<gene>
    <name evidence="2" type="ORF">A3I48_00745</name>
</gene>
<reference evidence="2 3" key="1">
    <citation type="journal article" date="2016" name="Nat. Commun.">
        <title>Thousands of microbial genomes shed light on interconnected biogeochemical processes in an aquifer system.</title>
        <authorList>
            <person name="Anantharaman K."/>
            <person name="Brown C.T."/>
            <person name="Hug L.A."/>
            <person name="Sharon I."/>
            <person name="Castelle C.J."/>
            <person name="Probst A.J."/>
            <person name="Thomas B.C."/>
            <person name="Singh A."/>
            <person name="Wilkins M.J."/>
            <person name="Karaoz U."/>
            <person name="Brodie E.L."/>
            <person name="Williams K.H."/>
            <person name="Hubbard S.S."/>
            <person name="Banfield J.F."/>
        </authorList>
    </citation>
    <scope>NUCLEOTIDE SEQUENCE [LARGE SCALE GENOMIC DNA]</scope>
</reference>
<dbReference type="AlphaFoldDB" id="A0A1F5MHT8"/>
<dbReference type="InterPro" id="IPR002716">
    <property type="entry name" value="PIN_dom"/>
</dbReference>
<dbReference type="Pfam" id="PF01850">
    <property type="entry name" value="PIN"/>
    <property type="match status" value="1"/>
</dbReference>
<accession>A0A1F5MHT8</accession>
<evidence type="ECO:0000313" key="2">
    <source>
        <dbReference type="EMBL" id="OGE64925.1"/>
    </source>
</evidence>
<dbReference type="Gene3D" id="3.40.50.1010">
    <property type="entry name" value="5'-nuclease"/>
    <property type="match status" value="1"/>
</dbReference>
<dbReference type="EMBL" id="MFDT01000019">
    <property type="protein sequence ID" value="OGE64925.1"/>
    <property type="molecule type" value="Genomic_DNA"/>
</dbReference>
<feature type="domain" description="PIN" evidence="1">
    <location>
        <begin position="4"/>
        <end position="125"/>
    </location>
</feature>
<organism evidence="2 3">
    <name type="scientific">Candidatus Daviesbacteria bacterium RIFCSPLOWO2_02_FULL_36_7</name>
    <dbReference type="NCBI Taxonomy" id="1797792"/>
    <lineage>
        <taxon>Bacteria</taxon>
        <taxon>Candidatus Daviesiibacteriota</taxon>
    </lineage>
</organism>
<comment type="caution">
    <text evidence="2">The sequence shown here is derived from an EMBL/GenBank/DDBJ whole genome shotgun (WGS) entry which is preliminary data.</text>
</comment>
<dbReference type="InterPro" id="IPR029060">
    <property type="entry name" value="PIN-like_dom_sf"/>
</dbReference>
<dbReference type="SUPFAM" id="SSF88723">
    <property type="entry name" value="PIN domain-like"/>
    <property type="match status" value="1"/>
</dbReference>